<evidence type="ECO:0000313" key="3">
    <source>
        <dbReference type="Proteomes" id="UP000008370"/>
    </source>
</evidence>
<dbReference type="AlphaFoldDB" id="K5VKI1"/>
<dbReference type="HOGENOM" id="CLU_2758635_0_0_1"/>
<evidence type="ECO:0000313" key="2">
    <source>
        <dbReference type="EMBL" id="EKM51893.1"/>
    </source>
</evidence>
<keyword evidence="3" id="KW-1185">Reference proteome</keyword>
<sequence>MSIPSNCTVREGPAAGLLDSVFVPSLPPMFDWTAMVRARAVFCFFFSLPVRAGISLFFRFDAMADDNLSL</sequence>
<dbReference type="InParanoid" id="K5VKI1"/>
<protein>
    <submittedName>
        <fullName evidence="2">Uncharacterized protein</fullName>
    </submittedName>
</protein>
<dbReference type="EMBL" id="JH930476">
    <property type="protein sequence ID" value="EKM51893.1"/>
    <property type="molecule type" value="Genomic_DNA"/>
</dbReference>
<dbReference type="RefSeq" id="XP_007399686.1">
    <property type="nucleotide sequence ID" value="XM_007399624.1"/>
</dbReference>
<keyword evidence="1" id="KW-1133">Transmembrane helix</keyword>
<evidence type="ECO:0000256" key="1">
    <source>
        <dbReference type="SAM" id="Phobius"/>
    </source>
</evidence>
<gene>
    <name evidence="2" type="ORF">PHACADRAFT_262294</name>
</gene>
<dbReference type="Proteomes" id="UP000008370">
    <property type="component" value="Unassembled WGS sequence"/>
</dbReference>
<proteinExistence type="predicted"/>
<name>K5VKI1_PHACS</name>
<organism evidence="2 3">
    <name type="scientific">Phanerochaete carnosa (strain HHB-10118-sp)</name>
    <name type="common">White-rot fungus</name>
    <name type="synonym">Peniophora carnosa</name>
    <dbReference type="NCBI Taxonomy" id="650164"/>
    <lineage>
        <taxon>Eukaryota</taxon>
        <taxon>Fungi</taxon>
        <taxon>Dikarya</taxon>
        <taxon>Basidiomycota</taxon>
        <taxon>Agaricomycotina</taxon>
        <taxon>Agaricomycetes</taxon>
        <taxon>Polyporales</taxon>
        <taxon>Phanerochaetaceae</taxon>
        <taxon>Phanerochaete</taxon>
    </lineage>
</organism>
<reference evidence="2 3" key="1">
    <citation type="journal article" date="2012" name="BMC Genomics">
        <title>Comparative genomics of the white-rot fungi, Phanerochaete carnosa and P. chrysosporium, to elucidate the genetic basis of the distinct wood types they colonize.</title>
        <authorList>
            <person name="Suzuki H."/>
            <person name="MacDonald J."/>
            <person name="Syed K."/>
            <person name="Salamov A."/>
            <person name="Hori C."/>
            <person name="Aerts A."/>
            <person name="Henrissat B."/>
            <person name="Wiebenga A."/>
            <person name="vanKuyk P.A."/>
            <person name="Barry K."/>
            <person name="Lindquist E."/>
            <person name="LaButti K."/>
            <person name="Lapidus A."/>
            <person name="Lucas S."/>
            <person name="Coutinho P."/>
            <person name="Gong Y."/>
            <person name="Samejima M."/>
            <person name="Mahadevan R."/>
            <person name="Abou-Zaid M."/>
            <person name="de Vries R.P."/>
            <person name="Igarashi K."/>
            <person name="Yadav J.S."/>
            <person name="Grigoriev I.V."/>
            <person name="Master E.R."/>
        </authorList>
    </citation>
    <scope>NUCLEOTIDE SEQUENCE [LARGE SCALE GENOMIC DNA]</scope>
    <source>
        <strain evidence="2 3">HHB-10118-sp</strain>
    </source>
</reference>
<dbReference type="GeneID" id="18918242"/>
<keyword evidence="1" id="KW-0812">Transmembrane</keyword>
<dbReference type="KEGG" id="pco:PHACADRAFT_262294"/>
<keyword evidence="1" id="KW-0472">Membrane</keyword>
<feature type="transmembrane region" description="Helical" evidence="1">
    <location>
        <begin position="40"/>
        <end position="60"/>
    </location>
</feature>
<accession>K5VKI1</accession>